<dbReference type="AlphaFoldDB" id="A0A310SE80"/>
<keyword evidence="5" id="KW-0552">Olfaction</keyword>
<evidence type="ECO:0000313" key="11">
    <source>
        <dbReference type="EMBL" id="OAD46889.1"/>
    </source>
</evidence>
<dbReference type="GO" id="GO:0005549">
    <property type="term" value="F:odorant binding"/>
    <property type="evidence" value="ECO:0007669"/>
    <property type="project" value="InterPro"/>
</dbReference>
<evidence type="ECO:0000256" key="4">
    <source>
        <dbReference type="ARBA" id="ARBA00022692"/>
    </source>
</evidence>
<proteinExistence type="predicted"/>
<keyword evidence="6 10" id="KW-1133">Transmembrane helix</keyword>
<dbReference type="EMBL" id="KQ842324">
    <property type="protein sequence ID" value="OAD46889.1"/>
    <property type="molecule type" value="Genomic_DNA"/>
</dbReference>
<evidence type="ECO:0000256" key="6">
    <source>
        <dbReference type="ARBA" id="ARBA00022989"/>
    </source>
</evidence>
<protein>
    <submittedName>
        <fullName evidence="11">Odorant receptor 13a</fullName>
    </submittedName>
</protein>
<evidence type="ECO:0000256" key="9">
    <source>
        <dbReference type="ARBA" id="ARBA00023224"/>
    </source>
</evidence>
<feature type="transmembrane region" description="Helical" evidence="10">
    <location>
        <begin position="198"/>
        <end position="219"/>
    </location>
</feature>
<dbReference type="OrthoDB" id="6765072at2759"/>
<keyword evidence="9" id="KW-0807">Transducer</keyword>
<keyword evidence="8 11" id="KW-0675">Receptor</keyword>
<keyword evidence="3" id="KW-0716">Sensory transduction</keyword>
<keyword evidence="12" id="KW-1185">Reference proteome</keyword>
<keyword evidence="7 10" id="KW-0472">Membrane</keyword>
<dbReference type="GO" id="GO:0007165">
    <property type="term" value="P:signal transduction"/>
    <property type="evidence" value="ECO:0007669"/>
    <property type="project" value="UniProtKB-KW"/>
</dbReference>
<evidence type="ECO:0000256" key="8">
    <source>
        <dbReference type="ARBA" id="ARBA00023170"/>
    </source>
</evidence>
<dbReference type="PANTHER" id="PTHR21137:SF35">
    <property type="entry name" value="ODORANT RECEPTOR 19A-RELATED"/>
    <property type="match status" value="1"/>
</dbReference>
<evidence type="ECO:0000256" key="2">
    <source>
        <dbReference type="ARBA" id="ARBA00022475"/>
    </source>
</evidence>
<comment type="subcellular location">
    <subcellularLocation>
        <location evidence="1">Cell membrane</location>
        <topology evidence="1">Multi-pass membrane protein</topology>
    </subcellularLocation>
</comment>
<evidence type="ECO:0000256" key="7">
    <source>
        <dbReference type="ARBA" id="ARBA00023136"/>
    </source>
</evidence>
<evidence type="ECO:0000256" key="5">
    <source>
        <dbReference type="ARBA" id="ARBA00022725"/>
    </source>
</evidence>
<evidence type="ECO:0000313" key="12">
    <source>
        <dbReference type="Proteomes" id="UP000250275"/>
    </source>
</evidence>
<dbReference type="GO" id="GO:0005886">
    <property type="term" value="C:plasma membrane"/>
    <property type="evidence" value="ECO:0007669"/>
    <property type="project" value="UniProtKB-SubCell"/>
</dbReference>
<feature type="transmembrane region" description="Helical" evidence="10">
    <location>
        <begin position="40"/>
        <end position="65"/>
    </location>
</feature>
<name>A0A310SE80_9HYME</name>
<gene>
    <name evidence="11" type="ORF">WN48_10715</name>
</gene>
<feature type="transmembrane region" description="Helical" evidence="10">
    <location>
        <begin position="163"/>
        <end position="186"/>
    </location>
</feature>
<dbReference type="PANTHER" id="PTHR21137">
    <property type="entry name" value="ODORANT RECEPTOR"/>
    <property type="match status" value="1"/>
</dbReference>
<dbReference type="InterPro" id="IPR004117">
    <property type="entry name" value="7tm6_olfct_rcpt"/>
</dbReference>
<keyword evidence="2" id="KW-1003">Cell membrane</keyword>
<reference evidence="11 12" key="1">
    <citation type="submission" date="2015-07" db="EMBL/GenBank/DDBJ databases">
        <title>The genome of Eufriesea mexicana.</title>
        <authorList>
            <person name="Pan H."/>
            <person name="Kapheim K."/>
        </authorList>
    </citation>
    <scope>NUCLEOTIDE SEQUENCE [LARGE SCALE GENOMIC DNA]</scope>
    <source>
        <strain evidence="11">0111107269</strain>
        <tissue evidence="11">Whole body</tissue>
    </source>
</reference>
<evidence type="ECO:0000256" key="1">
    <source>
        <dbReference type="ARBA" id="ARBA00004651"/>
    </source>
</evidence>
<evidence type="ECO:0000256" key="3">
    <source>
        <dbReference type="ARBA" id="ARBA00022606"/>
    </source>
</evidence>
<dbReference type="GO" id="GO:0004984">
    <property type="term" value="F:olfactory receptor activity"/>
    <property type="evidence" value="ECO:0007669"/>
    <property type="project" value="InterPro"/>
</dbReference>
<dbReference type="Proteomes" id="UP000250275">
    <property type="component" value="Unassembled WGS sequence"/>
</dbReference>
<keyword evidence="4 10" id="KW-0812">Transmembrane</keyword>
<dbReference type="Pfam" id="PF02949">
    <property type="entry name" value="7tm_6"/>
    <property type="match status" value="1"/>
</dbReference>
<sequence length="286" mass="32678">MILHSLLRNILTTMKEECQKYAAVDTNNLISKTVHMSHRLTTVIICFYMAAALCYAIGTLTHHSFNAIPSRGLLLKMDLPFETNRWLIYELVIIIQCFYQISGAFMYGIFSALLLMLVLHLGCQIDIMCQILLKAPYTNEEKLRFFVSRHQEIIIFSERIEQFFTYIALSQLVINTLIICGLGYIIVITLSASNETSMLIKCVLFCISICLEAFIYSFVGEYLSAKSKLIGDTAYEFLWYNLHPNKSRMLIPVILRSQKGFTFTCGKFAKLSMESFTSVSSLFCIS</sequence>
<evidence type="ECO:0000256" key="10">
    <source>
        <dbReference type="SAM" id="Phobius"/>
    </source>
</evidence>
<accession>A0A310SE80</accession>
<organism evidence="11 12">
    <name type="scientific">Eufriesea mexicana</name>
    <dbReference type="NCBI Taxonomy" id="516756"/>
    <lineage>
        <taxon>Eukaryota</taxon>
        <taxon>Metazoa</taxon>
        <taxon>Ecdysozoa</taxon>
        <taxon>Arthropoda</taxon>
        <taxon>Hexapoda</taxon>
        <taxon>Insecta</taxon>
        <taxon>Pterygota</taxon>
        <taxon>Neoptera</taxon>
        <taxon>Endopterygota</taxon>
        <taxon>Hymenoptera</taxon>
        <taxon>Apocrita</taxon>
        <taxon>Aculeata</taxon>
        <taxon>Apoidea</taxon>
        <taxon>Anthophila</taxon>
        <taxon>Apidae</taxon>
        <taxon>Eufriesea</taxon>
    </lineage>
</organism>